<dbReference type="EMBL" id="JAAARO010000011">
    <property type="protein sequence ID" value="KAF5740583.1"/>
    <property type="molecule type" value="Genomic_DNA"/>
</dbReference>
<evidence type="ECO:0000256" key="9">
    <source>
        <dbReference type="SAM" id="Phobius"/>
    </source>
</evidence>
<comment type="similarity">
    <text evidence="2 8">Belongs to the major facilitator superfamily. Sugar transporter (TC 2.A.1.1) family.</text>
</comment>
<protein>
    <submittedName>
        <fullName evidence="11">Sugar transporter ERD6-like 5</fullName>
    </submittedName>
</protein>
<dbReference type="PANTHER" id="PTHR48021">
    <property type="match status" value="1"/>
</dbReference>
<dbReference type="InterPro" id="IPR044775">
    <property type="entry name" value="MFS_ERD6/Tret1-like"/>
</dbReference>
<dbReference type="CDD" id="cd17358">
    <property type="entry name" value="MFS_GLUT6_8_Class3_like"/>
    <property type="match status" value="1"/>
</dbReference>
<dbReference type="InterPro" id="IPR005828">
    <property type="entry name" value="MFS_sugar_transport-like"/>
</dbReference>
<feature type="transmembrane region" description="Helical" evidence="9">
    <location>
        <begin position="106"/>
        <end position="127"/>
    </location>
</feature>
<dbReference type="PROSITE" id="PS00216">
    <property type="entry name" value="SUGAR_TRANSPORT_1"/>
    <property type="match status" value="2"/>
</dbReference>
<feature type="transmembrane region" description="Helical" evidence="9">
    <location>
        <begin position="225"/>
        <end position="246"/>
    </location>
</feature>
<dbReference type="InterPro" id="IPR036259">
    <property type="entry name" value="MFS_trans_sf"/>
</dbReference>
<comment type="caution">
    <text evidence="11">The sequence shown here is derived from an EMBL/GenBank/DDBJ whole genome shotgun (WGS) entry which is preliminary data.</text>
</comment>
<feature type="transmembrane region" description="Helical" evidence="9">
    <location>
        <begin position="253"/>
        <end position="278"/>
    </location>
</feature>
<feature type="transmembrane region" description="Helical" evidence="9">
    <location>
        <begin position="53"/>
        <end position="70"/>
    </location>
</feature>
<feature type="domain" description="Major facilitator superfamily (MFS) profile" evidence="10">
    <location>
        <begin position="1"/>
        <end position="377"/>
    </location>
</feature>
<dbReference type="PANTHER" id="PTHR48021:SF93">
    <property type="entry name" value="SUGAR TRANSPORTER ERD6-LIKE 1-RELATED"/>
    <property type="match status" value="1"/>
</dbReference>
<evidence type="ECO:0000256" key="2">
    <source>
        <dbReference type="ARBA" id="ARBA00010992"/>
    </source>
</evidence>
<dbReference type="Gene3D" id="1.20.1250.20">
    <property type="entry name" value="MFS general substrate transporter like domains"/>
    <property type="match status" value="1"/>
</dbReference>
<reference evidence="11 12" key="1">
    <citation type="journal article" date="2020" name="Nat. Commun.">
        <title>Genome of Tripterygium wilfordii and identification of cytochrome P450 involved in triptolide biosynthesis.</title>
        <authorList>
            <person name="Tu L."/>
            <person name="Su P."/>
            <person name="Zhang Z."/>
            <person name="Gao L."/>
            <person name="Wang J."/>
            <person name="Hu T."/>
            <person name="Zhou J."/>
            <person name="Zhang Y."/>
            <person name="Zhao Y."/>
            <person name="Liu Y."/>
            <person name="Song Y."/>
            <person name="Tong Y."/>
            <person name="Lu Y."/>
            <person name="Yang J."/>
            <person name="Xu C."/>
            <person name="Jia M."/>
            <person name="Peters R.J."/>
            <person name="Huang L."/>
            <person name="Gao W."/>
        </authorList>
    </citation>
    <scope>NUCLEOTIDE SEQUENCE [LARGE SCALE GENOMIC DNA]</scope>
    <source>
        <strain evidence="12">cv. XIE 37</strain>
        <tissue evidence="11">Leaf</tissue>
    </source>
</reference>
<name>A0A7J7D2N5_TRIWF</name>
<evidence type="ECO:0000256" key="3">
    <source>
        <dbReference type="ARBA" id="ARBA00022448"/>
    </source>
</evidence>
<evidence type="ECO:0000256" key="1">
    <source>
        <dbReference type="ARBA" id="ARBA00004141"/>
    </source>
</evidence>
<dbReference type="PROSITE" id="PS50850">
    <property type="entry name" value="MFS"/>
    <property type="match status" value="1"/>
</dbReference>
<gene>
    <name evidence="11" type="ORF">HS088_TW11G00657</name>
</gene>
<dbReference type="FunCoup" id="A0A7J7D2N5">
    <property type="interactions" value="1074"/>
</dbReference>
<comment type="subcellular location">
    <subcellularLocation>
        <location evidence="1">Membrane</location>
        <topology evidence="1">Multi-pass membrane protein</topology>
    </subcellularLocation>
</comment>
<feature type="transmembrane region" description="Helical" evidence="9">
    <location>
        <begin position="187"/>
        <end position="213"/>
    </location>
</feature>
<dbReference type="FunFam" id="1.20.1250.20:FF:000043">
    <property type="entry name" value="sugar transporter ERD6-like 6"/>
    <property type="match status" value="1"/>
</dbReference>
<evidence type="ECO:0000259" key="10">
    <source>
        <dbReference type="PROSITE" id="PS50850"/>
    </source>
</evidence>
<organism evidence="11 12">
    <name type="scientific">Tripterygium wilfordii</name>
    <name type="common">Thunder God vine</name>
    <dbReference type="NCBI Taxonomy" id="458696"/>
    <lineage>
        <taxon>Eukaryota</taxon>
        <taxon>Viridiplantae</taxon>
        <taxon>Streptophyta</taxon>
        <taxon>Embryophyta</taxon>
        <taxon>Tracheophyta</taxon>
        <taxon>Spermatophyta</taxon>
        <taxon>Magnoliopsida</taxon>
        <taxon>eudicotyledons</taxon>
        <taxon>Gunneridae</taxon>
        <taxon>Pentapetalae</taxon>
        <taxon>rosids</taxon>
        <taxon>fabids</taxon>
        <taxon>Celastrales</taxon>
        <taxon>Celastraceae</taxon>
        <taxon>Tripterygium</taxon>
    </lineage>
</organism>
<feature type="transmembrane region" description="Helical" evidence="9">
    <location>
        <begin position="324"/>
        <end position="343"/>
    </location>
</feature>
<dbReference type="Proteomes" id="UP000593562">
    <property type="component" value="Unassembled WGS sequence"/>
</dbReference>
<accession>A0A7J7D2N5</accession>
<dbReference type="AlphaFoldDB" id="A0A7J7D2N5"/>
<dbReference type="InterPro" id="IPR050549">
    <property type="entry name" value="MFS_Trehalose_Transporter"/>
</dbReference>
<feature type="transmembrane region" description="Helical" evidence="9">
    <location>
        <begin position="355"/>
        <end position="373"/>
    </location>
</feature>
<keyword evidence="12" id="KW-1185">Reference proteome</keyword>
<feature type="transmembrane region" description="Helical" evidence="9">
    <location>
        <begin position="290"/>
        <end position="312"/>
    </location>
</feature>
<evidence type="ECO:0000256" key="7">
    <source>
        <dbReference type="ARBA" id="ARBA00023136"/>
    </source>
</evidence>
<evidence type="ECO:0000313" key="11">
    <source>
        <dbReference type="EMBL" id="KAF5740583.1"/>
    </source>
</evidence>
<keyword evidence="3 8" id="KW-0813">Transport</keyword>
<evidence type="ECO:0000256" key="4">
    <source>
        <dbReference type="ARBA" id="ARBA00022597"/>
    </source>
</evidence>
<evidence type="ECO:0000313" key="12">
    <source>
        <dbReference type="Proteomes" id="UP000593562"/>
    </source>
</evidence>
<dbReference type="InterPro" id="IPR005829">
    <property type="entry name" value="Sugar_transporter_CS"/>
</dbReference>
<keyword evidence="5 9" id="KW-0812">Transmembrane</keyword>
<dbReference type="GO" id="GO:0016020">
    <property type="term" value="C:membrane"/>
    <property type="evidence" value="ECO:0007669"/>
    <property type="project" value="UniProtKB-SubCell"/>
</dbReference>
<feature type="transmembrane region" description="Helical" evidence="9">
    <location>
        <begin position="82"/>
        <end position="100"/>
    </location>
</feature>
<feature type="transmembrane region" description="Helical" evidence="9">
    <location>
        <begin position="26"/>
        <end position="47"/>
    </location>
</feature>
<dbReference type="InParanoid" id="A0A7J7D2N5"/>
<evidence type="ECO:0000256" key="8">
    <source>
        <dbReference type="RuleBase" id="RU003346"/>
    </source>
</evidence>
<evidence type="ECO:0000256" key="6">
    <source>
        <dbReference type="ARBA" id="ARBA00022989"/>
    </source>
</evidence>
<dbReference type="InterPro" id="IPR020846">
    <property type="entry name" value="MFS_dom"/>
</dbReference>
<dbReference type="Pfam" id="PF00083">
    <property type="entry name" value="Sugar_tr"/>
    <property type="match status" value="1"/>
</dbReference>
<keyword evidence="4 11" id="KW-0762">Sugar transport</keyword>
<proteinExistence type="inferred from homology"/>
<evidence type="ECO:0000256" key="5">
    <source>
        <dbReference type="ARBA" id="ARBA00022692"/>
    </source>
</evidence>
<dbReference type="GO" id="GO:0051119">
    <property type="term" value="F:sugar transmembrane transporter activity"/>
    <property type="evidence" value="ECO:0007669"/>
    <property type="project" value="InterPro"/>
</dbReference>
<dbReference type="SUPFAM" id="SSF103473">
    <property type="entry name" value="MFS general substrate transporter"/>
    <property type="match status" value="1"/>
</dbReference>
<dbReference type="NCBIfam" id="TIGR00879">
    <property type="entry name" value="SP"/>
    <property type="match status" value="1"/>
</dbReference>
<keyword evidence="7 9" id="KW-0472">Membrane</keyword>
<keyword evidence="6 9" id="KW-1133">Transmembrane helix</keyword>
<sequence length="393" mass="42736">MTIGGAIGAILSGKVADLIGRKRTMWLSDVFCTVGWLTIAFAKGAWWLDIGRLSLGFGIGLITYVVPVYVAEITPTNLRGTFTSANQLMISAGFSLVFFIGNNISWRSLALIGAIPCLVQLVGLFFIPESPRWLAKLGREKEFQAALQSLRGGNVDVSEEAADIRDMINIFEEQSEASFIDLFQKRYAYSIIVGVGLMLLQQFGGASAFAYYIDTIFEDTGISSSLGSNSVAILQIPTAIVGLFLLDIAGRRQLLMVSAAGMSLCGILLGLSFCFQGINHLKDLTPTLTLIGILGYLAAFAIGMAGIPWIIMSEIFPINIKASAGSLVTLTNWSCSWVITYTFNFMMEWNSAGTFFIFSGVCALTVVFIWKLVPETKGRTLEEIQASLAHFLK</sequence>
<dbReference type="PRINTS" id="PR00171">
    <property type="entry name" value="SUGRTRNSPORT"/>
</dbReference>
<dbReference type="InterPro" id="IPR003663">
    <property type="entry name" value="Sugar/inositol_transpt"/>
</dbReference>